<dbReference type="PROSITE" id="PS51674">
    <property type="entry name" value="4FE4S_WBL"/>
    <property type="match status" value="1"/>
</dbReference>
<evidence type="ECO:0000256" key="8">
    <source>
        <dbReference type="ARBA" id="ARBA00023125"/>
    </source>
</evidence>
<keyword evidence="4 11" id="KW-0479">Metal-binding</keyword>
<evidence type="ECO:0000256" key="7">
    <source>
        <dbReference type="ARBA" id="ARBA00023015"/>
    </source>
</evidence>
<dbReference type="PANTHER" id="PTHR38839">
    <property type="entry name" value="TRANSCRIPTIONAL REGULATOR WHID-RELATED"/>
    <property type="match status" value="1"/>
</dbReference>
<name>A0ABS1LZZ0_9NOCA</name>
<evidence type="ECO:0000256" key="2">
    <source>
        <dbReference type="ARBA" id="ARBA00006597"/>
    </source>
</evidence>
<comment type="PTM">
    <text evidence="11">The Fe-S cluster can be nitrosylated by nitric oxide (NO).</text>
</comment>
<evidence type="ECO:0000259" key="12">
    <source>
        <dbReference type="PROSITE" id="PS51674"/>
    </source>
</evidence>
<keyword evidence="14" id="KW-1185">Reference proteome</keyword>
<comment type="function">
    <text evidence="11">Acts as a transcriptional regulator. Probably redox-responsive. The apo- but not holo-form probably binds DNA.</text>
</comment>
<comment type="cofactor">
    <cofactor evidence="11">
        <name>[4Fe-4S] cluster</name>
        <dbReference type="ChEBI" id="CHEBI:49883"/>
    </cofactor>
    <text evidence="11">Binds 1 [4Fe-4S] cluster per subunit. Following nitrosylation of the [4Fe-4S] cluster binds 1 [4Fe-8(NO)] cluster per subunit.</text>
</comment>
<feature type="binding site" evidence="11">
    <location>
        <position position="44"/>
    </location>
    <ligand>
        <name>[4Fe-4S] cluster</name>
        <dbReference type="ChEBI" id="CHEBI:49883"/>
    </ligand>
</feature>
<dbReference type="InterPro" id="IPR003482">
    <property type="entry name" value="Whib"/>
</dbReference>
<evidence type="ECO:0000256" key="3">
    <source>
        <dbReference type="ARBA" id="ARBA00022485"/>
    </source>
</evidence>
<evidence type="ECO:0000256" key="11">
    <source>
        <dbReference type="HAMAP-Rule" id="MF_01479"/>
    </source>
</evidence>
<feature type="binding site" evidence="11">
    <location>
        <position position="18"/>
    </location>
    <ligand>
        <name>[4Fe-4S] cluster</name>
        <dbReference type="ChEBI" id="CHEBI:49883"/>
    </ligand>
</feature>
<evidence type="ECO:0000256" key="4">
    <source>
        <dbReference type="ARBA" id="ARBA00022723"/>
    </source>
</evidence>
<comment type="PTM">
    <text evidence="11">Upon Fe-S cluster removal intramolecular disulfide bonds are formed.</text>
</comment>
<keyword evidence="11" id="KW-0963">Cytoplasm</keyword>
<evidence type="ECO:0000256" key="1">
    <source>
        <dbReference type="ARBA" id="ARBA00004496"/>
    </source>
</evidence>
<dbReference type="Proteomes" id="UP000602198">
    <property type="component" value="Unassembled WGS sequence"/>
</dbReference>
<dbReference type="EMBL" id="JAERRJ010000002">
    <property type="protein sequence ID" value="MBL1073826.1"/>
    <property type="molecule type" value="Genomic_DNA"/>
</dbReference>
<dbReference type="InterPro" id="IPR034768">
    <property type="entry name" value="4FE4S_WBL"/>
</dbReference>
<sequence length="85" mass="9589">MATDVSFLDPVWHREALCAETDPDAFFPDRGESTRAAKRICAQCDVRRQCLDYALAHDHRFGIWGGLTPRERHRGEGRQPGLGHG</sequence>
<dbReference type="Pfam" id="PF02467">
    <property type="entry name" value="Whib"/>
    <property type="match status" value="1"/>
</dbReference>
<evidence type="ECO:0000313" key="14">
    <source>
        <dbReference type="Proteomes" id="UP000602198"/>
    </source>
</evidence>
<comment type="similarity">
    <text evidence="2 11">Belongs to the WhiB family.</text>
</comment>
<keyword evidence="5 11" id="KW-0408">Iron</keyword>
<evidence type="ECO:0000256" key="6">
    <source>
        <dbReference type="ARBA" id="ARBA00023014"/>
    </source>
</evidence>
<dbReference type="HAMAP" id="MF_01479">
    <property type="entry name" value="WhiB"/>
    <property type="match status" value="1"/>
</dbReference>
<keyword evidence="7 11" id="KW-0805">Transcription regulation</keyword>
<evidence type="ECO:0000313" key="13">
    <source>
        <dbReference type="EMBL" id="MBL1073826.1"/>
    </source>
</evidence>
<comment type="caution">
    <text evidence="13">The sequence shown here is derived from an EMBL/GenBank/DDBJ whole genome shotgun (WGS) entry which is preliminary data.</text>
</comment>
<protein>
    <recommendedName>
        <fullName evidence="11">Transcriptional regulator WhiB</fullName>
    </recommendedName>
</protein>
<gene>
    <name evidence="11" type="primary">whiB</name>
    <name evidence="13" type="ORF">JK358_05420</name>
</gene>
<keyword evidence="10 11" id="KW-0804">Transcription</keyword>
<evidence type="ECO:0000256" key="5">
    <source>
        <dbReference type="ARBA" id="ARBA00023004"/>
    </source>
</evidence>
<feature type="binding site" evidence="11">
    <location>
        <position position="50"/>
    </location>
    <ligand>
        <name>[4Fe-4S] cluster</name>
        <dbReference type="ChEBI" id="CHEBI:49883"/>
    </ligand>
</feature>
<keyword evidence="3 11" id="KW-0004">4Fe-4S</keyword>
<keyword evidence="9 11" id="KW-1015">Disulfide bond</keyword>
<comment type="subcellular location">
    <subcellularLocation>
        <location evidence="1 11">Cytoplasm</location>
    </subcellularLocation>
</comment>
<reference evidence="13 14" key="1">
    <citation type="submission" date="2021-01" db="EMBL/GenBank/DDBJ databases">
        <title>WGS of actinomycetes isolated from Thailand.</title>
        <authorList>
            <person name="Thawai C."/>
        </authorList>
    </citation>
    <scope>NUCLEOTIDE SEQUENCE [LARGE SCALE GENOMIC DNA]</scope>
    <source>
        <strain evidence="13 14">LPG 2</strain>
    </source>
</reference>
<organism evidence="13 14">
    <name type="scientific">Nocardia acididurans</name>
    <dbReference type="NCBI Taxonomy" id="2802282"/>
    <lineage>
        <taxon>Bacteria</taxon>
        <taxon>Bacillati</taxon>
        <taxon>Actinomycetota</taxon>
        <taxon>Actinomycetes</taxon>
        <taxon>Mycobacteriales</taxon>
        <taxon>Nocardiaceae</taxon>
        <taxon>Nocardia</taxon>
    </lineage>
</organism>
<dbReference type="PANTHER" id="PTHR38839:SF4">
    <property type="entry name" value="TRANSCRIPTIONAL REGULATOR WHIB"/>
    <property type="match status" value="1"/>
</dbReference>
<keyword evidence="8 11" id="KW-0238">DNA-binding</keyword>
<keyword evidence="6 11" id="KW-0411">Iron-sulfur</keyword>
<feature type="domain" description="4Fe-4S Wbl-type" evidence="12">
    <location>
        <begin position="17"/>
        <end position="74"/>
    </location>
</feature>
<evidence type="ECO:0000256" key="9">
    <source>
        <dbReference type="ARBA" id="ARBA00023157"/>
    </source>
</evidence>
<accession>A0ABS1LZZ0</accession>
<evidence type="ECO:0000256" key="10">
    <source>
        <dbReference type="ARBA" id="ARBA00023163"/>
    </source>
</evidence>
<proteinExistence type="inferred from homology"/>
<feature type="binding site" evidence="11">
    <location>
        <position position="41"/>
    </location>
    <ligand>
        <name>[4Fe-4S] cluster</name>
        <dbReference type="ChEBI" id="CHEBI:49883"/>
    </ligand>
</feature>